<dbReference type="Proteomes" id="UP000016519">
    <property type="component" value="Unassembled WGS sequence"/>
</dbReference>
<sequence length="40" mass="4160">MATPTPSEAVFNVSRLGAYESAKTSEINLAHQAPHTGTAC</sequence>
<dbReference type="EMBL" id="AWSI01000032">
    <property type="protein sequence ID" value="ERH30473.1"/>
    <property type="molecule type" value="Genomic_DNA"/>
</dbReference>
<dbReference type="AlphaFoldDB" id="U1SEV6"/>
<evidence type="ECO:0000313" key="2">
    <source>
        <dbReference type="Proteomes" id="UP000016519"/>
    </source>
</evidence>
<name>U1SEV6_9BIFI</name>
<evidence type="ECO:0000313" key="1">
    <source>
        <dbReference type="EMBL" id="ERH30473.1"/>
    </source>
</evidence>
<gene>
    <name evidence="1" type="ORF">HMPREF9244_00963</name>
</gene>
<organism evidence="1 2">
    <name type="scientific">Alloscardovia omnicolens F0580</name>
    <dbReference type="NCBI Taxonomy" id="1321816"/>
    <lineage>
        <taxon>Bacteria</taxon>
        <taxon>Bacillati</taxon>
        <taxon>Actinomycetota</taxon>
        <taxon>Actinomycetes</taxon>
        <taxon>Bifidobacteriales</taxon>
        <taxon>Bifidobacteriaceae</taxon>
        <taxon>Alloscardovia</taxon>
    </lineage>
</organism>
<comment type="caution">
    <text evidence="1">The sequence shown here is derived from an EMBL/GenBank/DDBJ whole genome shotgun (WGS) entry which is preliminary data.</text>
</comment>
<keyword evidence="2" id="KW-1185">Reference proteome</keyword>
<proteinExistence type="predicted"/>
<reference evidence="1 2" key="1">
    <citation type="submission" date="2013-08" db="EMBL/GenBank/DDBJ databases">
        <authorList>
            <person name="Weinstock G."/>
            <person name="Sodergren E."/>
            <person name="Wylie T."/>
            <person name="Fulton L."/>
            <person name="Fulton R."/>
            <person name="Fronick C."/>
            <person name="O'Laughlin M."/>
            <person name="Godfrey J."/>
            <person name="Miner T."/>
            <person name="Herter B."/>
            <person name="Appelbaum E."/>
            <person name="Cordes M."/>
            <person name="Lek S."/>
            <person name="Wollam A."/>
            <person name="Pepin K.H."/>
            <person name="Palsikar V.B."/>
            <person name="Mitreva M."/>
            <person name="Wilson R.K."/>
        </authorList>
    </citation>
    <scope>NUCLEOTIDE SEQUENCE [LARGE SCALE GENOMIC DNA]</scope>
    <source>
        <strain evidence="1 2">F0580</strain>
    </source>
</reference>
<dbReference type="HOGENOM" id="CLU_3283838_0_0_11"/>
<protein>
    <submittedName>
        <fullName evidence="1">Uncharacterized protein</fullName>
    </submittedName>
</protein>
<accession>U1SEV6</accession>